<dbReference type="Gene3D" id="3.40.630.10">
    <property type="entry name" value="Zn peptidases"/>
    <property type="match status" value="1"/>
</dbReference>
<dbReference type="Gene3D" id="3.30.70.360">
    <property type="match status" value="1"/>
</dbReference>
<dbReference type="Pfam" id="PF01546">
    <property type="entry name" value="Peptidase_M20"/>
    <property type="match status" value="1"/>
</dbReference>
<dbReference type="Pfam" id="PF07687">
    <property type="entry name" value="M20_dimer"/>
    <property type="match status" value="1"/>
</dbReference>
<dbReference type="InterPro" id="IPR002933">
    <property type="entry name" value="Peptidase_M20"/>
</dbReference>
<evidence type="ECO:0000256" key="2">
    <source>
        <dbReference type="ARBA" id="ARBA00006247"/>
    </source>
</evidence>
<evidence type="ECO:0000313" key="7">
    <source>
        <dbReference type="Proteomes" id="UP000191285"/>
    </source>
</evidence>
<dbReference type="PANTHER" id="PTHR11014:SF63">
    <property type="entry name" value="METALLOPEPTIDASE, PUTATIVE (AFU_ORTHOLOGUE AFUA_6G09600)-RELATED"/>
    <property type="match status" value="1"/>
</dbReference>
<keyword evidence="4" id="KW-0479">Metal-binding</keyword>
<dbReference type="OrthoDB" id="6119954at2759"/>
<dbReference type="GO" id="GO:0016787">
    <property type="term" value="F:hydrolase activity"/>
    <property type="evidence" value="ECO:0007669"/>
    <property type="project" value="UniProtKB-KW"/>
</dbReference>
<keyword evidence="4" id="KW-0464">Manganese</keyword>
<dbReference type="SUPFAM" id="SSF53187">
    <property type="entry name" value="Zn-dependent exopeptidases"/>
    <property type="match status" value="1"/>
</dbReference>
<dbReference type="PANTHER" id="PTHR11014">
    <property type="entry name" value="PEPTIDASE M20 FAMILY MEMBER"/>
    <property type="match status" value="1"/>
</dbReference>
<dbReference type="FunFam" id="3.30.70.360:FF:000001">
    <property type="entry name" value="N-acetyldiaminopimelate deacetylase"/>
    <property type="match status" value="1"/>
</dbReference>
<sequence length="430" mass="46446">MKQQNDSNSTNNDHDEIIQLLKKHRPDLRPFEGIYRSIHSHPELSGQEVRTARTAAEHLSNLGYDVHTGIGGHGVAGVLKNGEGPTILLRADMDALPVEEKTGLSYASTNVVKGEDGISTPVAHACGHDSHVTTLMAASMMLHSARDHWSGTLICIFQPSEEHLNGAQAMLDDGLYDKVPKPDLVLAQHVMPMRAGTISIREGPFLTAADTFDIRVFGRGGHGSSPHTTIDPIVIGASIVMRLQTIVSREVVPGELAVVSCGSINSGHTSNVIPDYLDLKLNVRTFNPDVREKVVKAIHRIIEAECEAGGAIEKPKITRTFSCPATVNDREIVGVLRSTFESFFKDRLVDAHDAAASEDFSLLAKAAGSPYAMWMFGGIDEKIWDDAVAKGTVNELPSNHSPFFAPVIEPTLETGVDALVLGALSFLKSK</sequence>
<dbReference type="InterPro" id="IPR011650">
    <property type="entry name" value="Peptidase_M20_dimer"/>
</dbReference>
<comment type="similarity">
    <text evidence="2">Belongs to the peptidase M20A family.</text>
</comment>
<dbReference type="GO" id="GO:0046872">
    <property type="term" value="F:metal ion binding"/>
    <property type="evidence" value="ECO:0007669"/>
    <property type="project" value="UniProtKB-KW"/>
</dbReference>
<feature type="domain" description="Peptidase M20 dimerisation" evidence="5">
    <location>
        <begin position="211"/>
        <end position="307"/>
    </location>
</feature>
<gene>
    <name evidence="6" type="ORF">PENSTE_c005G05899</name>
</gene>
<dbReference type="SUPFAM" id="SSF55031">
    <property type="entry name" value="Bacterial exopeptidase dimerisation domain"/>
    <property type="match status" value="1"/>
</dbReference>
<keyword evidence="7" id="KW-1185">Reference proteome</keyword>
<dbReference type="CDD" id="cd05664">
    <property type="entry name" value="M20_Acy1-like"/>
    <property type="match status" value="1"/>
</dbReference>
<dbReference type="InterPro" id="IPR017439">
    <property type="entry name" value="Amidohydrolase"/>
</dbReference>
<dbReference type="PIRSF" id="PIRSF005962">
    <property type="entry name" value="Pept_M20D_amidohydro"/>
    <property type="match status" value="1"/>
</dbReference>
<keyword evidence="3" id="KW-0378">Hydrolase</keyword>
<evidence type="ECO:0000313" key="6">
    <source>
        <dbReference type="EMBL" id="OQE26600.1"/>
    </source>
</evidence>
<dbReference type="STRING" id="303698.A0A1V6TKZ7"/>
<dbReference type="InterPro" id="IPR036264">
    <property type="entry name" value="Bact_exopeptidase_dim_dom"/>
</dbReference>
<proteinExistence type="inferred from homology"/>
<evidence type="ECO:0000256" key="4">
    <source>
        <dbReference type="PIRSR" id="PIRSR005962-1"/>
    </source>
</evidence>
<feature type="binding site" evidence="4">
    <location>
        <position position="126"/>
    </location>
    <ligand>
        <name>Mn(2+)</name>
        <dbReference type="ChEBI" id="CHEBI:29035"/>
        <label>2</label>
    </ligand>
</feature>
<feature type="binding site" evidence="4">
    <location>
        <position position="189"/>
    </location>
    <ligand>
        <name>Mn(2+)</name>
        <dbReference type="ChEBI" id="CHEBI:29035"/>
        <label>2</label>
    </ligand>
</feature>
<dbReference type="Proteomes" id="UP000191285">
    <property type="component" value="Unassembled WGS sequence"/>
</dbReference>
<name>A0A1V6TKZ7_9EURO</name>
<feature type="binding site" evidence="4">
    <location>
        <position position="162"/>
    </location>
    <ligand>
        <name>Mn(2+)</name>
        <dbReference type="ChEBI" id="CHEBI:29035"/>
        <label>2</label>
    </ligand>
</feature>
<dbReference type="EMBL" id="MLKD01000005">
    <property type="protein sequence ID" value="OQE26600.1"/>
    <property type="molecule type" value="Genomic_DNA"/>
</dbReference>
<evidence type="ECO:0000259" key="5">
    <source>
        <dbReference type="Pfam" id="PF07687"/>
    </source>
</evidence>
<comment type="caution">
    <text evidence="6">The sequence shown here is derived from an EMBL/GenBank/DDBJ whole genome shotgun (WGS) entry which is preliminary data.</text>
</comment>
<feature type="binding site" evidence="4">
    <location>
        <position position="128"/>
    </location>
    <ligand>
        <name>Mn(2+)</name>
        <dbReference type="ChEBI" id="CHEBI:29035"/>
        <label>2</label>
    </ligand>
</feature>
<comment type="cofactor">
    <cofactor evidence="4">
        <name>Mn(2+)</name>
        <dbReference type="ChEBI" id="CHEBI:29035"/>
    </cofactor>
    <text evidence="4">The Mn(2+) ion enhances activity.</text>
</comment>
<protein>
    <recommendedName>
        <fullName evidence="5">Peptidase M20 dimerisation domain-containing protein</fullName>
    </recommendedName>
</protein>
<evidence type="ECO:0000256" key="3">
    <source>
        <dbReference type="ARBA" id="ARBA00022801"/>
    </source>
</evidence>
<evidence type="ECO:0000256" key="1">
    <source>
        <dbReference type="ARBA" id="ARBA00006153"/>
    </source>
</evidence>
<comment type="similarity">
    <text evidence="1">Belongs to the peptidase M20 family.</text>
</comment>
<organism evidence="6 7">
    <name type="scientific">Penicillium steckii</name>
    <dbReference type="NCBI Taxonomy" id="303698"/>
    <lineage>
        <taxon>Eukaryota</taxon>
        <taxon>Fungi</taxon>
        <taxon>Dikarya</taxon>
        <taxon>Ascomycota</taxon>
        <taxon>Pezizomycotina</taxon>
        <taxon>Eurotiomycetes</taxon>
        <taxon>Eurotiomycetidae</taxon>
        <taxon>Eurotiales</taxon>
        <taxon>Aspergillaceae</taxon>
        <taxon>Penicillium</taxon>
    </lineage>
</organism>
<dbReference type="NCBIfam" id="TIGR01891">
    <property type="entry name" value="amidohydrolases"/>
    <property type="match status" value="1"/>
</dbReference>
<dbReference type="AlphaFoldDB" id="A0A1V6TKZ7"/>
<accession>A0A1V6TKZ7</accession>
<reference evidence="7" key="1">
    <citation type="journal article" date="2017" name="Nat. Microbiol.">
        <title>Global analysis of biosynthetic gene clusters reveals vast potential of secondary metabolite production in Penicillium species.</title>
        <authorList>
            <person name="Nielsen J.C."/>
            <person name="Grijseels S."/>
            <person name="Prigent S."/>
            <person name="Ji B."/>
            <person name="Dainat J."/>
            <person name="Nielsen K.F."/>
            <person name="Frisvad J.C."/>
            <person name="Workman M."/>
            <person name="Nielsen J."/>
        </authorList>
    </citation>
    <scope>NUCLEOTIDE SEQUENCE [LARGE SCALE GENOMIC DNA]</scope>
    <source>
        <strain evidence="7">IBT 24891</strain>
    </source>
</reference>